<dbReference type="PATRIC" id="fig|1348973.3.peg.1847"/>
<evidence type="ECO:0000256" key="2">
    <source>
        <dbReference type="ARBA" id="ARBA00023125"/>
    </source>
</evidence>
<dbReference type="PANTHER" id="PTHR43479:SF11">
    <property type="entry name" value="ACREF_ENVCD OPERON REPRESSOR-RELATED"/>
    <property type="match status" value="1"/>
</dbReference>
<dbReference type="RefSeq" id="WP_035195196.1">
    <property type="nucleotide sequence ID" value="NZ_JJRY01000006.1"/>
</dbReference>
<dbReference type="EMBL" id="JJRY01000006">
    <property type="protein sequence ID" value="KEF38687.1"/>
    <property type="molecule type" value="Genomic_DNA"/>
</dbReference>
<dbReference type="OrthoDB" id="9780939at2"/>
<dbReference type="SUPFAM" id="SSF48498">
    <property type="entry name" value="Tetracyclin repressor-like, C-terminal domain"/>
    <property type="match status" value="1"/>
</dbReference>
<dbReference type="Pfam" id="PF00440">
    <property type="entry name" value="TetR_N"/>
    <property type="match status" value="1"/>
</dbReference>
<dbReference type="InterPro" id="IPR036271">
    <property type="entry name" value="Tet_transcr_reg_TetR-rel_C_sf"/>
</dbReference>
<organism evidence="5 6">
    <name type="scientific">Schinkia azotoformans MEV2011</name>
    <dbReference type="NCBI Taxonomy" id="1348973"/>
    <lineage>
        <taxon>Bacteria</taxon>
        <taxon>Bacillati</taxon>
        <taxon>Bacillota</taxon>
        <taxon>Bacilli</taxon>
        <taxon>Bacillales</taxon>
        <taxon>Bacillaceae</taxon>
        <taxon>Calidifontibacillus/Schinkia group</taxon>
        <taxon>Schinkia</taxon>
    </lineage>
</organism>
<dbReference type="PROSITE" id="PS50977">
    <property type="entry name" value="HTH_TETR_2"/>
    <property type="match status" value="1"/>
</dbReference>
<dbReference type="InterPro" id="IPR050624">
    <property type="entry name" value="HTH-type_Tx_Regulator"/>
</dbReference>
<protein>
    <submittedName>
        <fullName evidence="5">Transcriptional regulator, TetR family</fullName>
    </submittedName>
</protein>
<dbReference type="Gene3D" id="1.10.357.10">
    <property type="entry name" value="Tetracycline Repressor, domain 2"/>
    <property type="match status" value="1"/>
</dbReference>
<dbReference type="InterPro" id="IPR023772">
    <property type="entry name" value="DNA-bd_HTH_TetR-type_CS"/>
</dbReference>
<keyword evidence="1" id="KW-0678">Repressor</keyword>
<accession>A0A072NN64</accession>
<dbReference type="PROSITE" id="PS01081">
    <property type="entry name" value="HTH_TETR_1"/>
    <property type="match status" value="1"/>
</dbReference>
<dbReference type="Proteomes" id="UP000027936">
    <property type="component" value="Unassembled WGS sequence"/>
</dbReference>
<name>A0A072NN64_SCHAZ</name>
<comment type="caution">
    <text evidence="5">The sequence shown here is derived from an EMBL/GenBank/DDBJ whole genome shotgun (WGS) entry which is preliminary data.</text>
</comment>
<evidence type="ECO:0000256" key="1">
    <source>
        <dbReference type="ARBA" id="ARBA00022491"/>
    </source>
</evidence>
<dbReference type="GO" id="GO:0003677">
    <property type="term" value="F:DNA binding"/>
    <property type="evidence" value="ECO:0007669"/>
    <property type="project" value="UniProtKB-UniRule"/>
</dbReference>
<sequence>MAKPNVVSKEELIKFAKECLVDNGIEKFTLRTVAERGGVTQGTVYYHFRTKEQLLLDIVKDICDSSWSDLSQSSGNMIKQALESAKSRCGEDSFFHKLFFTVMVAGLNNEKIREQLGDVLEKENKALSDNLTKVWSGLPINGVSLDTWAVLFNAMVDGLALQALMIKDFPVETVYEGIEKLFTTLSNVNIKEGDK</sequence>
<evidence type="ECO:0000256" key="3">
    <source>
        <dbReference type="PROSITE-ProRule" id="PRU00335"/>
    </source>
</evidence>
<evidence type="ECO:0000259" key="4">
    <source>
        <dbReference type="PROSITE" id="PS50977"/>
    </source>
</evidence>
<dbReference type="InterPro" id="IPR001647">
    <property type="entry name" value="HTH_TetR"/>
</dbReference>
<feature type="DNA-binding region" description="H-T-H motif" evidence="3">
    <location>
        <begin position="29"/>
        <end position="48"/>
    </location>
</feature>
<dbReference type="InterPro" id="IPR009057">
    <property type="entry name" value="Homeodomain-like_sf"/>
</dbReference>
<dbReference type="AlphaFoldDB" id="A0A072NN64"/>
<proteinExistence type="predicted"/>
<dbReference type="PRINTS" id="PR00455">
    <property type="entry name" value="HTHTETR"/>
</dbReference>
<reference evidence="5 6" key="1">
    <citation type="submission" date="2014-04" db="EMBL/GenBank/DDBJ databases">
        <title>Draft genome sequence of Bacillus azotoformans MEV2011, a (co-) denitrifying strain unable to grow in the presence of oxygen.</title>
        <authorList>
            <person name="Nielsen M."/>
            <person name="Schreiber L."/>
            <person name="Finster K."/>
            <person name="Schramm A."/>
        </authorList>
    </citation>
    <scope>NUCLEOTIDE SEQUENCE [LARGE SCALE GENOMIC DNA]</scope>
    <source>
        <strain evidence="5 6">MEV2011</strain>
    </source>
</reference>
<keyword evidence="2 3" id="KW-0238">DNA-binding</keyword>
<evidence type="ECO:0000313" key="5">
    <source>
        <dbReference type="EMBL" id="KEF38687.1"/>
    </source>
</evidence>
<dbReference type="SUPFAM" id="SSF46689">
    <property type="entry name" value="Homeodomain-like"/>
    <property type="match status" value="1"/>
</dbReference>
<dbReference type="PANTHER" id="PTHR43479">
    <property type="entry name" value="ACREF/ENVCD OPERON REPRESSOR-RELATED"/>
    <property type="match status" value="1"/>
</dbReference>
<evidence type="ECO:0000313" key="6">
    <source>
        <dbReference type="Proteomes" id="UP000027936"/>
    </source>
</evidence>
<gene>
    <name evidence="5" type="ORF">M670_01898</name>
</gene>
<feature type="domain" description="HTH tetR-type" evidence="4">
    <location>
        <begin position="6"/>
        <end position="66"/>
    </location>
</feature>